<reference evidence="3" key="1">
    <citation type="submission" date="2013-09" db="EMBL/GenBank/DDBJ databases">
        <title>Corchorus olitorius genome sequencing.</title>
        <authorList>
            <person name="Alam M."/>
            <person name="Haque M.S."/>
            <person name="Islam M.S."/>
            <person name="Emdad E.M."/>
            <person name="Islam M.M."/>
            <person name="Ahmed B."/>
            <person name="Halim A."/>
            <person name="Hossen Q.M.M."/>
            <person name="Hossain M.Z."/>
            <person name="Ahmed R."/>
            <person name="Khan M.M."/>
            <person name="Islam R."/>
            <person name="Rashid M.M."/>
            <person name="Khan S.A."/>
            <person name="Rahman M.S."/>
            <person name="Alam M."/>
            <person name="Yahiya A.S."/>
            <person name="Khan M.S."/>
            <person name="Azam M.S."/>
            <person name="Haque T."/>
            <person name="Lashkar M.Z.H."/>
            <person name="Akhand A.I."/>
            <person name="Morshed G."/>
            <person name="Roy S."/>
            <person name="Uddin K.S."/>
            <person name="Rabeya T."/>
            <person name="Hossain A.S."/>
            <person name="Chowdhury A."/>
            <person name="Snigdha A.R."/>
            <person name="Mortoza M.S."/>
            <person name="Matin S.A."/>
            <person name="Hoque S.M.E."/>
            <person name="Islam M.K."/>
            <person name="Roy D.K."/>
            <person name="Haider R."/>
            <person name="Moosa M.M."/>
            <person name="Elias S.M."/>
            <person name="Hasan A.M."/>
            <person name="Jahan S."/>
            <person name="Shafiuddin M."/>
            <person name="Mahmood N."/>
            <person name="Shommy N.S."/>
        </authorList>
    </citation>
    <scope>NUCLEOTIDE SEQUENCE [LARGE SCALE GENOMIC DNA]</scope>
    <source>
        <strain evidence="3">cv. O-4</strain>
    </source>
</reference>
<evidence type="ECO:0000313" key="2">
    <source>
        <dbReference type="EMBL" id="OMO51066.1"/>
    </source>
</evidence>
<proteinExistence type="predicted"/>
<organism evidence="2 3">
    <name type="scientific">Corchorus olitorius</name>
    <dbReference type="NCBI Taxonomy" id="93759"/>
    <lineage>
        <taxon>Eukaryota</taxon>
        <taxon>Viridiplantae</taxon>
        <taxon>Streptophyta</taxon>
        <taxon>Embryophyta</taxon>
        <taxon>Tracheophyta</taxon>
        <taxon>Spermatophyta</taxon>
        <taxon>Magnoliopsida</taxon>
        <taxon>eudicotyledons</taxon>
        <taxon>Gunneridae</taxon>
        <taxon>Pentapetalae</taxon>
        <taxon>rosids</taxon>
        <taxon>malvids</taxon>
        <taxon>Malvales</taxon>
        <taxon>Malvaceae</taxon>
        <taxon>Grewioideae</taxon>
        <taxon>Apeibeae</taxon>
        <taxon>Corchorus</taxon>
    </lineage>
</organism>
<accession>A0A1R3FZ33</accession>
<feature type="region of interest" description="Disordered" evidence="1">
    <location>
        <begin position="37"/>
        <end position="61"/>
    </location>
</feature>
<keyword evidence="3" id="KW-1185">Reference proteome</keyword>
<sequence>MVAAWVLIKPNSLTLIPTVAIGIWKGLKFSIRLSISDNFSDDGGSSESFSNEEDKWEDDGPVLDASHTEAKLSSEAQKTLSIEVVVDSLVREENYDCSVDRAGLGSRDV</sequence>
<comment type="caution">
    <text evidence="2">The sequence shown here is derived from an EMBL/GenBank/DDBJ whole genome shotgun (WGS) entry which is preliminary data.</text>
</comment>
<dbReference type="EMBL" id="AWUE01024332">
    <property type="protein sequence ID" value="OMO51066.1"/>
    <property type="molecule type" value="Genomic_DNA"/>
</dbReference>
<evidence type="ECO:0000256" key="1">
    <source>
        <dbReference type="SAM" id="MobiDB-lite"/>
    </source>
</evidence>
<feature type="compositionally biased region" description="Acidic residues" evidence="1">
    <location>
        <begin position="50"/>
        <end position="61"/>
    </location>
</feature>
<dbReference type="Proteomes" id="UP000187203">
    <property type="component" value="Unassembled WGS sequence"/>
</dbReference>
<evidence type="ECO:0000313" key="3">
    <source>
        <dbReference type="Proteomes" id="UP000187203"/>
    </source>
</evidence>
<dbReference type="AlphaFoldDB" id="A0A1R3FZ33"/>
<gene>
    <name evidence="2" type="ORF">COLO4_37825</name>
</gene>
<name>A0A1R3FZ33_9ROSI</name>
<protein>
    <submittedName>
        <fullName evidence="2">Large tegument protein</fullName>
    </submittedName>
</protein>
<feature type="compositionally biased region" description="Low complexity" evidence="1">
    <location>
        <begin position="37"/>
        <end position="49"/>
    </location>
</feature>